<evidence type="ECO:0000256" key="4">
    <source>
        <dbReference type="ARBA" id="ARBA00023136"/>
    </source>
</evidence>
<feature type="transmembrane region" description="Helical" evidence="5">
    <location>
        <begin position="422"/>
        <end position="440"/>
    </location>
</feature>
<dbReference type="Proteomes" id="UP000515908">
    <property type="component" value="Chromosome 02"/>
</dbReference>
<evidence type="ECO:0000259" key="7">
    <source>
        <dbReference type="Pfam" id="PF23722"/>
    </source>
</evidence>
<dbReference type="AlphaFoldDB" id="A0A7G2C387"/>
<keyword evidence="2 5" id="KW-0812">Transmembrane</keyword>
<keyword evidence="4 5" id="KW-0472">Membrane</keyword>
<name>A0A7G2C387_9TRYP</name>
<protein>
    <submittedName>
        <fullName evidence="8">PQQ-like domain containing protein, putative</fullName>
    </submittedName>
</protein>
<dbReference type="InterPro" id="IPR002372">
    <property type="entry name" value="PQQ_rpt_dom"/>
</dbReference>
<dbReference type="SUPFAM" id="SSF69318">
    <property type="entry name" value="Integrin alpha N-terminal domain"/>
    <property type="match status" value="1"/>
</dbReference>
<dbReference type="InterPro" id="IPR015943">
    <property type="entry name" value="WD40/YVTN_repeat-like_dom_sf"/>
</dbReference>
<gene>
    <name evidence="8" type="ORF">ADEAN_000150300</name>
</gene>
<dbReference type="OrthoDB" id="200924at2759"/>
<dbReference type="InterPro" id="IPR028994">
    <property type="entry name" value="Integrin_alpha_N"/>
</dbReference>
<evidence type="ECO:0000313" key="9">
    <source>
        <dbReference type="Proteomes" id="UP000515908"/>
    </source>
</evidence>
<dbReference type="Pfam" id="PF13360">
    <property type="entry name" value="PQQ_2"/>
    <property type="match status" value="1"/>
</dbReference>
<dbReference type="Pfam" id="PF23722">
    <property type="entry name" value="Beta-sand_DEX1"/>
    <property type="match status" value="1"/>
</dbReference>
<evidence type="ECO:0000313" key="8">
    <source>
        <dbReference type="EMBL" id="CAD2214059.1"/>
    </source>
</evidence>
<evidence type="ECO:0000256" key="3">
    <source>
        <dbReference type="ARBA" id="ARBA00022989"/>
    </source>
</evidence>
<accession>A0A7G2C387</accession>
<dbReference type="InterPro" id="IPR056376">
    <property type="entry name" value="DEX1_C"/>
</dbReference>
<evidence type="ECO:0000256" key="1">
    <source>
        <dbReference type="ARBA" id="ARBA00004167"/>
    </source>
</evidence>
<dbReference type="VEuPathDB" id="TriTrypDB:ADEAN_000150300"/>
<organism evidence="8 9">
    <name type="scientific">Angomonas deanei</name>
    <dbReference type="NCBI Taxonomy" id="59799"/>
    <lineage>
        <taxon>Eukaryota</taxon>
        <taxon>Discoba</taxon>
        <taxon>Euglenozoa</taxon>
        <taxon>Kinetoplastea</taxon>
        <taxon>Metakinetoplastina</taxon>
        <taxon>Trypanosomatida</taxon>
        <taxon>Trypanosomatidae</taxon>
        <taxon>Strigomonadinae</taxon>
        <taxon>Angomonas</taxon>
    </lineage>
</organism>
<dbReference type="PANTHER" id="PTHR21419:SF23">
    <property type="entry name" value="PROTEIN DEFECTIVE IN EXINE FORMATION 1"/>
    <property type="match status" value="1"/>
</dbReference>
<feature type="domain" description="Pyrrolo-quinoline quinone repeat" evidence="6">
    <location>
        <begin position="47"/>
        <end position="252"/>
    </location>
</feature>
<evidence type="ECO:0000256" key="5">
    <source>
        <dbReference type="SAM" id="Phobius"/>
    </source>
</evidence>
<dbReference type="EMBL" id="LR877146">
    <property type="protein sequence ID" value="CAD2214059.1"/>
    <property type="molecule type" value="Genomic_DNA"/>
</dbReference>
<dbReference type="InterPro" id="IPR045232">
    <property type="entry name" value="FAM234"/>
</dbReference>
<evidence type="ECO:0000256" key="2">
    <source>
        <dbReference type="ARBA" id="ARBA00022692"/>
    </source>
</evidence>
<reference evidence="8 9" key="1">
    <citation type="submission" date="2020-08" db="EMBL/GenBank/DDBJ databases">
        <authorList>
            <person name="Newling K."/>
            <person name="Davey J."/>
            <person name="Forrester S."/>
        </authorList>
    </citation>
    <scope>NUCLEOTIDE SEQUENCE [LARGE SCALE GENOMIC DNA]</scope>
    <source>
        <strain evidence="9">Crithidia deanei Carvalho (ATCC PRA-265)</strain>
    </source>
</reference>
<comment type="subcellular location">
    <subcellularLocation>
        <location evidence="1">Membrane</location>
        <topology evidence="1">Single-pass membrane protein</topology>
    </subcellularLocation>
</comment>
<dbReference type="GO" id="GO:0016020">
    <property type="term" value="C:membrane"/>
    <property type="evidence" value="ECO:0007669"/>
    <property type="project" value="UniProtKB-SubCell"/>
</dbReference>
<dbReference type="PANTHER" id="PTHR21419">
    <property type="match status" value="1"/>
</dbReference>
<proteinExistence type="predicted"/>
<evidence type="ECO:0000259" key="6">
    <source>
        <dbReference type="Pfam" id="PF13360"/>
    </source>
</evidence>
<keyword evidence="3 5" id="KW-1133">Transmembrane helix</keyword>
<feature type="domain" description="DEX1 C-terminal" evidence="7">
    <location>
        <begin position="322"/>
        <end position="415"/>
    </location>
</feature>
<keyword evidence="9" id="KW-1185">Reference proteome</keyword>
<sequence>MSTPVLVDIDNNGDVDAVIHVTYFFEDEDVPNPQVDPTTLDHYLATAVVCLNLVTGEVRWVRVLGISKKSDPYPTYGLSTPLVVDADESKSLEIYVTSTNGRVDRLNSDGSLAKNWPVYMGPITASPAAEDVTGDGTLDICVGDIEGKVACFDQTGKRIWIRHVVGGVTDRVSFGDVNSDQEMEVVFSTSAGFVYAVHGANGSDIAKFPIVTGGSITAPTLVIQLSTMLSKGLHVVVPAHDGNVYFVDAVTGCIETIDIDEPSSTLVLADDLTNSGYINLIVTTVKGGVYVFQTSAPYSNLNTWPSEVKGLNGFTAGSNHVGVFIADAFRKEVNLRGEYFFLPVTVMDQRLSKGSYLVQVFIGSRVRVYRGILSGSMTHRLKVRAPLERMRGLLTVQVTLPNGQVFTDVVAVAFNLHFLETVKYTLVVPFLLMCFGLFFIHKRHEVYMS</sequence>
<dbReference type="Gene3D" id="2.130.10.10">
    <property type="entry name" value="YVTN repeat-like/Quinoprotein amine dehydrogenase"/>
    <property type="match status" value="1"/>
</dbReference>